<dbReference type="Gene3D" id="1.10.10.10">
    <property type="entry name" value="Winged helix-like DNA-binding domain superfamily/Winged helix DNA-binding domain"/>
    <property type="match status" value="1"/>
</dbReference>
<dbReference type="PRINTS" id="PR00035">
    <property type="entry name" value="HTHGNTR"/>
</dbReference>
<evidence type="ECO:0000313" key="8">
    <source>
        <dbReference type="Proteomes" id="UP000195897"/>
    </source>
</evidence>
<feature type="domain" description="HTH gntR-type" evidence="4">
    <location>
        <begin position="9"/>
        <end position="77"/>
    </location>
</feature>
<dbReference type="Proteomes" id="UP000195897">
    <property type="component" value="Unassembled WGS sequence"/>
</dbReference>
<dbReference type="STRING" id="501571.GCA_900143195_01622"/>
<dbReference type="Proteomes" id="UP000195326">
    <property type="component" value="Unassembled WGS sequence"/>
</dbReference>
<dbReference type="EMBL" id="NFKL01000004">
    <property type="protein sequence ID" value="OUP60005.1"/>
    <property type="molecule type" value="Genomic_DNA"/>
</dbReference>
<dbReference type="SUPFAM" id="SSF46785">
    <property type="entry name" value="Winged helix' DNA-binding domain"/>
    <property type="match status" value="1"/>
</dbReference>
<organism evidence="5 8">
    <name type="scientific">Butyricicoccus pullicaecorum</name>
    <dbReference type="NCBI Taxonomy" id="501571"/>
    <lineage>
        <taxon>Bacteria</taxon>
        <taxon>Bacillati</taxon>
        <taxon>Bacillota</taxon>
        <taxon>Clostridia</taxon>
        <taxon>Eubacteriales</taxon>
        <taxon>Butyricicoccaceae</taxon>
        <taxon>Butyricicoccus</taxon>
    </lineage>
</organism>
<keyword evidence="1" id="KW-0805">Transcription regulation</keyword>
<dbReference type="GO" id="GO:0003677">
    <property type="term" value="F:DNA binding"/>
    <property type="evidence" value="ECO:0007669"/>
    <property type="project" value="UniProtKB-KW"/>
</dbReference>
<dbReference type="EMBL" id="NFKK01000004">
    <property type="protein sequence ID" value="OUP53355.1"/>
    <property type="molecule type" value="Genomic_DNA"/>
</dbReference>
<dbReference type="Pfam" id="PF00392">
    <property type="entry name" value="GntR"/>
    <property type="match status" value="1"/>
</dbReference>
<evidence type="ECO:0000313" key="5">
    <source>
        <dbReference type="EMBL" id="OUP53355.1"/>
    </source>
</evidence>
<dbReference type="InterPro" id="IPR000524">
    <property type="entry name" value="Tscrpt_reg_HTH_GntR"/>
</dbReference>
<dbReference type="PANTHER" id="PTHR38445:SF6">
    <property type="entry name" value="GNTR-FAMILY TRANSCRIPTIONAL REGULATOR"/>
    <property type="match status" value="1"/>
</dbReference>
<dbReference type="SMART" id="SM00345">
    <property type="entry name" value="HTH_GNTR"/>
    <property type="match status" value="1"/>
</dbReference>
<reference evidence="7 8" key="1">
    <citation type="submission" date="2017-04" db="EMBL/GenBank/DDBJ databases">
        <title>Function of individual gut microbiota members based on whole genome sequencing of pure cultures obtained from chicken caecum.</title>
        <authorList>
            <person name="Medvecky M."/>
            <person name="Cejkova D."/>
            <person name="Polansky O."/>
            <person name="Karasova D."/>
            <person name="Kubasova T."/>
            <person name="Cizek A."/>
            <person name="Rychlik I."/>
        </authorList>
    </citation>
    <scope>NUCLEOTIDE SEQUENCE [LARGE SCALE GENOMIC DNA]</scope>
    <source>
        <strain evidence="7">An179</strain>
        <strain evidence="8">An180</strain>
    </source>
</reference>
<protein>
    <submittedName>
        <fullName evidence="5">GntR family transcriptional regulator</fullName>
    </submittedName>
</protein>
<sequence length="120" mass="13292">MQWKLTDDRPIWTQLTEQLTERIVSGVYPLGSRMPSVRDLAAQAGVNPNTMQRALAQLETDGLVATNRTAGRTVTEDADAVEHVRLSLAEDKMELYVSGMATLGYTETQAAQMLLNRRKG</sequence>
<accession>A0A1Y4L9F1</accession>
<dbReference type="CDD" id="cd07377">
    <property type="entry name" value="WHTH_GntR"/>
    <property type="match status" value="1"/>
</dbReference>
<proteinExistence type="predicted"/>
<reference evidence="5" key="2">
    <citation type="journal article" date="2018" name="BMC Genomics">
        <title>Whole genome sequencing and function prediction of 133 gut anaerobes isolated from chicken caecum in pure cultures.</title>
        <authorList>
            <person name="Medvecky M."/>
            <person name="Cejkova D."/>
            <person name="Polansky O."/>
            <person name="Karasova D."/>
            <person name="Kubasova T."/>
            <person name="Cizek A."/>
            <person name="Rychlik I."/>
        </authorList>
    </citation>
    <scope>NUCLEOTIDE SEQUENCE</scope>
    <source>
        <strain evidence="6">An179</strain>
        <strain evidence="5">An180</strain>
    </source>
</reference>
<evidence type="ECO:0000256" key="3">
    <source>
        <dbReference type="ARBA" id="ARBA00023163"/>
    </source>
</evidence>
<dbReference type="InterPro" id="IPR036390">
    <property type="entry name" value="WH_DNA-bd_sf"/>
</dbReference>
<evidence type="ECO:0000256" key="2">
    <source>
        <dbReference type="ARBA" id="ARBA00023125"/>
    </source>
</evidence>
<name>A0A1Y4L9F1_9FIRM</name>
<dbReference type="GO" id="GO:0003700">
    <property type="term" value="F:DNA-binding transcription factor activity"/>
    <property type="evidence" value="ECO:0007669"/>
    <property type="project" value="InterPro"/>
</dbReference>
<dbReference type="AlphaFoldDB" id="A0A1Y4L9F1"/>
<dbReference type="RefSeq" id="WP_087371440.1">
    <property type="nucleotide sequence ID" value="NZ_NFKK01000004.1"/>
</dbReference>
<dbReference type="PROSITE" id="PS50949">
    <property type="entry name" value="HTH_GNTR"/>
    <property type="match status" value="1"/>
</dbReference>
<evidence type="ECO:0000256" key="1">
    <source>
        <dbReference type="ARBA" id="ARBA00023015"/>
    </source>
</evidence>
<comment type="caution">
    <text evidence="5">The sequence shown here is derived from an EMBL/GenBank/DDBJ whole genome shotgun (WGS) entry which is preliminary data.</text>
</comment>
<dbReference type="PANTHER" id="PTHR38445">
    <property type="entry name" value="HTH-TYPE TRANSCRIPTIONAL REPRESSOR YTRA"/>
    <property type="match status" value="1"/>
</dbReference>
<evidence type="ECO:0000313" key="6">
    <source>
        <dbReference type="EMBL" id="OUP60005.1"/>
    </source>
</evidence>
<keyword evidence="3" id="KW-0804">Transcription</keyword>
<evidence type="ECO:0000313" key="7">
    <source>
        <dbReference type="Proteomes" id="UP000195326"/>
    </source>
</evidence>
<dbReference type="InterPro" id="IPR036388">
    <property type="entry name" value="WH-like_DNA-bd_sf"/>
</dbReference>
<evidence type="ECO:0000259" key="4">
    <source>
        <dbReference type="PROSITE" id="PS50949"/>
    </source>
</evidence>
<gene>
    <name evidence="6" type="ORF">B5F15_04095</name>
    <name evidence="5" type="ORF">B5F17_04950</name>
</gene>
<keyword evidence="2" id="KW-0238">DNA-binding</keyword>